<name>M0AD70_9EURY</name>
<keyword evidence="2" id="KW-0378">Hydrolase</keyword>
<dbReference type="OrthoDB" id="165864at2157"/>
<dbReference type="GO" id="GO:0004519">
    <property type="term" value="F:endonuclease activity"/>
    <property type="evidence" value="ECO:0007669"/>
    <property type="project" value="UniProtKB-KW"/>
</dbReference>
<evidence type="ECO:0000313" key="3">
    <source>
        <dbReference type="Proteomes" id="UP000011648"/>
    </source>
</evidence>
<accession>M0AD70</accession>
<dbReference type="InterPro" id="IPR013022">
    <property type="entry name" value="Xyl_isomerase-like_TIM-brl"/>
</dbReference>
<dbReference type="PANTHER" id="PTHR12110:SF41">
    <property type="entry name" value="INOSOSE DEHYDRATASE"/>
    <property type="match status" value="1"/>
</dbReference>
<proteinExistence type="predicted"/>
<sequence length="249" mass="26750">MVKTAIQLYTLRELDESLPSLLRRVGQTSFDGVEFAGADDPTPETATVLADTGLTAAGAHIGIESLEGDLDAVVSDYAVLGSDRLTVPYLDAEHFSTADAVRETGTRLETLADRLETRGFELGYHNHDHEFVTVAGQGRADNGRSAFERLIEHTDESLSIELDVGWAVAAGYDPVALLERLAGRVPLVHIKDVADGRPVELGEGEVDLEACVTAACDAGAEWIIYEHDEPADPVASLERGAEVLESLRP</sequence>
<dbReference type="PANTHER" id="PTHR12110">
    <property type="entry name" value="HYDROXYPYRUVATE ISOMERASE"/>
    <property type="match status" value="1"/>
</dbReference>
<keyword evidence="2" id="KW-0255">Endonuclease</keyword>
<dbReference type="Pfam" id="PF01261">
    <property type="entry name" value="AP_endonuc_2"/>
    <property type="match status" value="1"/>
</dbReference>
<dbReference type="STRING" id="1230458.C484_01465"/>
<dbReference type="RefSeq" id="WP_006824201.1">
    <property type="nucleotide sequence ID" value="NZ_AOIL01000009.1"/>
</dbReference>
<dbReference type="PATRIC" id="fig|1230458.4.peg.281"/>
<dbReference type="Proteomes" id="UP000011648">
    <property type="component" value="Unassembled WGS sequence"/>
</dbReference>
<gene>
    <name evidence="2" type="ORF">C484_01465</name>
</gene>
<feature type="domain" description="Xylose isomerase-like TIM barrel" evidence="1">
    <location>
        <begin position="78"/>
        <end position="246"/>
    </location>
</feature>
<protein>
    <submittedName>
        <fullName evidence="2">AP endonuclease, family 2 superfamily protein</fullName>
    </submittedName>
</protein>
<evidence type="ECO:0000259" key="1">
    <source>
        <dbReference type="Pfam" id="PF01261"/>
    </source>
</evidence>
<dbReference type="InterPro" id="IPR050312">
    <property type="entry name" value="IolE/XylAMocC-like"/>
</dbReference>
<keyword evidence="3" id="KW-1185">Reference proteome</keyword>
<keyword evidence="2" id="KW-0540">Nuclease</keyword>
<dbReference type="Gene3D" id="3.20.20.150">
    <property type="entry name" value="Divalent-metal-dependent TIM barrel enzymes"/>
    <property type="match status" value="1"/>
</dbReference>
<evidence type="ECO:0000313" key="2">
    <source>
        <dbReference type="EMBL" id="ELY96341.1"/>
    </source>
</evidence>
<comment type="caution">
    <text evidence="2">The sequence shown here is derived from an EMBL/GenBank/DDBJ whole genome shotgun (WGS) entry which is preliminary data.</text>
</comment>
<dbReference type="AlphaFoldDB" id="M0AD70"/>
<dbReference type="InterPro" id="IPR036237">
    <property type="entry name" value="Xyl_isomerase-like_sf"/>
</dbReference>
<reference evidence="2 3" key="1">
    <citation type="journal article" date="2014" name="PLoS Genet.">
        <title>Phylogenetically driven sequencing of extremely halophilic archaea reveals strategies for static and dynamic osmo-response.</title>
        <authorList>
            <person name="Becker E.A."/>
            <person name="Seitzer P.M."/>
            <person name="Tritt A."/>
            <person name="Larsen D."/>
            <person name="Krusor M."/>
            <person name="Yao A.I."/>
            <person name="Wu D."/>
            <person name="Madern D."/>
            <person name="Eisen J.A."/>
            <person name="Darling A.E."/>
            <person name="Facciotti M.T."/>
        </authorList>
    </citation>
    <scope>NUCLEOTIDE SEQUENCE [LARGE SCALE GENOMIC DNA]</scope>
    <source>
        <strain evidence="2 3">DSM 12281</strain>
    </source>
</reference>
<dbReference type="SUPFAM" id="SSF51658">
    <property type="entry name" value="Xylose isomerase-like"/>
    <property type="match status" value="1"/>
</dbReference>
<dbReference type="EMBL" id="AOIL01000009">
    <property type="protein sequence ID" value="ELY96341.1"/>
    <property type="molecule type" value="Genomic_DNA"/>
</dbReference>
<organism evidence="2 3">
    <name type="scientific">Natrialba taiwanensis DSM 12281</name>
    <dbReference type="NCBI Taxonomy" id="1230458"/>
    <lineage>
        <taxon>Archaea</taxon>
        <taxon>Methanobacteriati</taxon>
        <taxon>Methanobacteriota</taxon>
        <taxon>Stenosarchaea group</taxon>
        <taxon>Halobacteria</taxon>
        <taxon>Halobacteriales</taxon>
        <taxon>Natrialbaceae</taxon>
        <taxon>Natrialba</taxon>
    </lineage>
</organism>